<comment type="caution">
    <text evidence="17">The sequence shown here is derived from an EMBL/GenBank/DDBJ whole genome shotgun (WGS) entry which is preliminary data.</text>
</comment>
<dbReference type="InterPro" id="IPR041228">
    <property type="entry name" value="Dynein_C"/>
</dbReference>
<dbReference type="FunFam" id="1.20.140.100:FF:000003">
    <property type="entry name" value="Dynein, axonemal, heavy chain 5"/>
    <property type="match status" value="1"/>
</dbReference>
<dbReference type="InterPro" id="IPR041658">
    <property type="entry name" value="AAA_lid_11"/>
</dbReference>
<dbReference type="EMBL" id="CASHTH010001568">
    <property type="protein sequence ID" value="CAI8016888.1"/>
    <property type="molecule type" value="Genomic_DNA"/>
</dbReference>
<evidence type="ECO:0000256" key="2">
    <source>
        <dbReference type="ARBA" id="ARBA00008887"/>
    </source>
</evidence>
<evidence type="ECO:0000256" key="12">
    <source>
        <dbReference type="ARBA" id="ARBA00023212"/>
    </source>
</evidence>
<keyword evidence="5" id="KW-0677">Repeat</keyword>
<dbReference type="Gene3D" id="1.20.58.1120">
    <property type="match status" value="1"/>
</dbReference>
<evidence type="ECO:0000313" key="17">
    <source>
        <dbReference type="EMBL" id="CAI8016888.1"/>
    </source>
</evidence>
<evidence type="ECO:0000256" key="4">
    <source>
        <dbReference type="ARBA" id="ARBA00022701"/>
    </source>
</evidence>
<dbReference type="Gene3D" id="6.10.140.1060">
    <property type="match status" value="1"/>
</dbReference>
<dbReference type="Gene3D" id="1.20.140.100">
    <property type="entry name" value="Dynein heavy chain, N-terminal domain 2"/>
    <property type="match status" value="1"/>
</dbReference>
<keyword evidence="4" id="KW-0493">Microtubule</keyword>
<dbReference type="Pfam" id="PF17857">
    <property type="entry name" value="AAA_lid_1"/>
    <property type="match status" value="1"/>
</dbReference>
<dbReference type="InterPro" id="IPR026983">
    <property type="entry name" value="DHC"/>
</dbReference>
<feature type="coiled-coil region" evidence="14">
    <location>
        <begin position="3212"/>
        <end position="3246"/>
    </location>
</feature>
<dbReference type="FunFam" id="1.10.472.130:FF:000004">
    <property type="entry name" value="Dynein axonemal heavy chain 8"/>
    <property type="match status" value="1"/>
</dbReference>
<gene>
    <name evidence="17" type="ORF">GBAR_LOCUS10319</name>
</gene>
<dbReference type="Gene3D" id="3.10.490.20">
    <property type="match status" value="1"/>
</dbReference>
<dbReference type="InterPro" id="IPR043157">
    <property type="entry name" value="Dynein_AAA1S"/>
</dbReference>
<dbReference type="FunFam" id="3.10.490.20:FF:000003">
    <property type="entry name" value="Dynein heavy chain 5, axonemal"/>
    <property type="match status" value="1"/>
</dbReference>
<evidence type="ECO:0000256" key="10">
    <source>
        <dbReference type="ARBA" id="ARBA00023069"/>
    </source>
</evidence>
<dbReference type="InterPro" id="IPR041466">
    <property type="entry name" value="Dynein_AAA5_ext"/>
</dbReference>
<dbReference type="GO" id="GO:0005524">
    <property type="term" value="F:ATP binding"/>
    <property type="evidence" value="ECO:0007669"/>
    <property type="project" value="UniProtKB-KW"/>
</dbReference>
<dbReference type="GO" id="GO:0031514">
    <property type="term" value="C:motile cilium"/>
    <property type="evidence" value="ECO:0007669"/>
    <property type="project" value="UniProtKB-ARBA"/>
</dbReference>
<dbReference type="Pfam" id="PF03028">
    <property type="entry name" value="Dynein_heavy"/>
    <property type="match status" value="1"/>
</dbReference>
<dbReference type="InterPro" id="IPR024743">
    <property type="entry name" value="Dynein_HC_stalk"/>
</dbReference>
<evidence type="ECO:0000256" key="15">
    <source>
        <dbReference type="SAM" id="MobiDB-lite"/>
    </source>
</evidence>
<comment type="subcellular location">
    <subcellularLocation>
        <location evidence="1">Cytoplasm</location>
        <location evidence="1">Cytoskeleton</location>
        <location evidence="1">Cilium axoneme</location>
    </subcellularLocation>
</comment>
<dbReference type="SMART" id="SM00382">
    <property type="entry name" value="AAA"/>
    <property type="match status" value="3"/>
</dbReference>
<dbReference type="Pfam" id="PF18199">
    <property type="entry name" value="Dynein_C"/>
    <property type="match status" value="1"/>
</dbReference>
<dbReference type="FunFam" id="1.20.58.1120:FF:000004">
    <property type="entry name" value="Dynein axonemal heavy chain 5"/>
    <property type="match status" value="1"/>
</dbReference>
<feature type="region of interest" description="Disordered" evidence="15">
    <location>
        <begin position="1"/>
        <end position="61"/>
    </location>
</feature>
<keyword evidence="9 14" id="KW-0175">Coiled coil</keyword>
<dbReference type="InterPro" id="IPR004273">
    <property type="entry name" value="Dynein_heavy_D6_P-loop"/>
</dbReference>
<dbReference type="InterPro" id="IPR013602">
    <property type="entry name" value="Dynein_heavy_linker"/>
</dbReference>
<keyword evidence="8" id="KW-0243">Dynein</keyword>
<dbReference type="Gene3D" id="1.10.472.130">
    <property type="match status" value="1"/>
</dbReference>
<dbReference type="FunFam" id="1.10.8.710:FF:000003">
    <property type="entry name" value="Dynein axonemal heavy chain 5"/>
    <property type="match status" value="1"/>
</dbReference>
<dbReference type="Pfam" id="PF12781">
    <property type="entry name" value="AAA_9"/>
    <property type="match status" value="1"/>
</dbReference>
<dbReference type="Gene3D" id="1.10.8.710">
    <property type="match status" value="1"/>
</dbReference>
<dbReference type="FunFam" id="3.40.50.300:FF:000044">
    <property type="entry name" value="Dynein heavy chain 5, axonemal"/>
    <property type="match status" value="1"/>
</dbReference>
<dbReference type="PANTHER" id="PTHR46532:SF4">
    <property type="entry name" value="AAA+ ATPASE DOMAIN-CONTAINING PROTEIN"/>
    <property type="match status" value="1"/>
</dbReference>
<evidence type="ECO:0000256" key="11">
    <source>
        <dbReference type="ARBA" id="ARBA00023175"/>
    </source>
</evidence>
<evidence type="ECO:0000259" key="16">
    <source>
        <dbReference type="SMART" id="SM00382"/>
    </source>
</evidence>
<dbReference type="SUPFAM" id="SSF52540">
    <property type="entry name" value="P-loop containing nucleoside triphosphate hydrolases"/>
    <property type="match status" value="4"/>
</dbReference>
<feature type="domain" description="AAA+ ATPase" evidence="16">
    <location>
        <begin position="2586"/>
        <end position="2763"/>
    </location>
</feature>
<feature type="domain" description="AAA+ ATPase" evidence="16">
    <location>
        <begin position="2251"/>
        <end position="2378"/>
    </location>
</feature>
<dbReference type="Pfam" id="PF18198">
    <property type="entry name" value="AAA_lid_11"/>
    <property type="match status" value="1"/>
</dbReference>
<dbReference type="PANTHER" id="PTHR46532">
    <property type="entry name" value="MALE FERTILITY FACTOR KL5"/>
    <property type="match status" value="1"/>
</dbReference>
<dbReference type="Gene3D" id="1.10.8.1220">
    <property type="match status" value="1"/>
</dbReference>
<dbReference type="Gene3D" id="3.40.50.300">
    <property type="entry name" value="P-loop containing nucleotide triphosphate hydrolases"/>
    <property type="match status" value="5"/>
</dbReference>
<keyword evidence="6" id="KW-0547">Nucleotide-binding</keyword>
<dbReference type="FunFam" id="3.40.50.300:FF:002141">
    <property type="entry name" value="Dynein heavy chain"/>
    <property type="match status" value="1"/>
</dbReference>
<dbReference type="GO" id="GO:0008569">
    <property type="term" value="F:minus-end-directed microtubule motor activity"/>
    <property type="evidence" value="ECO:0007669"/>
    <property type="project" value="InterPro"/>
</dbReference>
<proteinExistence type="inferred from homology"/>
<dbReference type="GO" id="GO:0005874">
    <property type="term" value="C:microtubule"/>
    <property type="evidence" value="ECO:0007669"/>
    <property type="project" value="UniProtKB-KW"/>
</dbReference>
<name>A0AA35RSF1_GEOBA</name>
<dbReference type="InterPro" id="IPR027417">
    <property type="entry name" value="P-loop_NTPase"/>
</dbReference>
<dbReference type="FunFam" id="1.20.920.30:FF:000004">
    <property type="entry name" value="Dynein axonemal heavy chain 5"/>
    <property type="match status" value="1"/>
</dbReference>
<dbReference type="InterPro" id="IPR041589">
    <property type="entry name" value="DNAH3_AAA_lid_1"/>
</dbReference>
<dbReference type="FunFam" id="1.10.287.2620:FF:000003">
    <property type="entry name" value="Dynein, axonemal, heavy chain 5"/>
    <property type="match status" value="1"/>
</dbReference>
<feature type="compositionally biased region" description="Basic and acidic residues" evidence="15">
    <location>
        <begin position="44"/>
        <end position="61"/>
    </location>
</feature>
<dbReference type="InterPro" id="IPR013594">
    <property type="entry name" value="Dynein_heavy_tail"/>
</dbReference>
<keyword evidence="12" id="KW-0206">Cytoskeleton</keyword>
<dbReference type="GO" id="GO:0005858">
    <property type="term" value="C:axonemal dynein complex"/>
    <property type="evidence" value="ECO:0007669"/>
    <property type="project" value="TreeGrafter"/>
</dbReference>
<keyword evidence="18" id="KW-1185">Reference proteome</keyword>
<dbReference type="GO" id="GO:0051959">
    <property type="term" value="F:dynein light intermediate chain binding"/>
    <property type="evidence" value="ECO:0007669"/>
    <property type="project" value="InterPro"/>
</dbReference>
<feature type="coiled-coil region" evidence="14">
    <location>
        <begin position="3699"/>
        <end position="3726"/>
    </location>
</feature>
<dbReference type="Pfam" id="PF08393">
    <property type="entry name" value="DHC_N2"/>
    <property type="match status" value="1"/>
</dbReference>
<evidence type="ECO:0000256" key="8">
    <source>
        <dbReference type="ARBA" id="ARBA00023017"/>
    </source>
</evidence>
<evidence type="ECO:0000256" key="7">
    <source>
        <dbReference type="ARBA" id="ARBA00022840"/>
    </source>
</evidence>
<evidence type="ECO:0000256" key="1">
    <source>
        <dbReference type="ARBA" id="ARBA00004430"/>
    </source>
</evidence>
<evidence type="ECO:0000256" key="13">
    <source>
        <dbReference type="ARBA" id="ARBA00023273"/>
    </source>
</evidence>
<dbReference type="Proteomes" id="UP001174909">
    <property type="component" value="Unassembled WGS sequence"/>
</dbReference>
<dbReference type="FunFam" id="3.40.50.300:FF:000543">
    <property type="entry name" value="Dynein axonemal heavy chain 5"/>
    <property type="match status" value="1"/>
</dbReference>
<dbReference type="Gene3D" id="1.20.1270.280">
    <property type="match status" value="1"/>
</dbReference>
<dbReference type="FunFam" id="1.20.1270.280:FF:000002">
    <property type="entry name" value="Dynein heavy chain 5, axonemal"/>
    <property type="match status" value="1"/>
</dbReference>
<keyword evidence="11" id="KW-0505">Motor protein</keyword>
<feature type="coiled-coil region" evidence="14">
    <location>
        <begin position="3439"/>
        <end position="3487"/>
    </location>
</feature>
<dbReference type="Pfam" id="PF12777">
    <property type="entry name" value="MT"/>
    <property type="match status" value="1"/>
</dbReference>
<keyword evidence="3" id="KW-0963">Cytoplasm</keyword>
<feature type="domain" description="AAA+ ATPase" evidence="16">
    <location>
        <begin position="1972"/>
        <end position="2108"/>
    </location>
</feature>
<dbReference type="InterPro" id="IPR043160">
    <property type="entry name" value="Dynein_C_barrel"/>
</dbReference>
<dbReference type="Pfam" id="PF12775">
    <property type="entry name" value="AAA_7"/>
    <property type="match status" value="1"/>
</dbReference>
<keyword evidence="13" id="KW-0966">Cell projection</keyword>
<evidence type="ECO:0000256" key="5">
    <source>
        <dbReference type="ARBA" id="ARBA00022737"/>
    </source>
</evidence>
<evidence type="ECO:0000256" key="9">
    <source>
        <dbReference type="ARBA" id="ARBA00023054"/>
    </source>
</evidence>
<dbReference type="FunFam" id="1.20.920.20:FF:000004">
    <property type="entry name" value="Dynein axonemal heavy chain 5"/>
    <property type="match status" value="1"/>
</dbReference>
<keyword evidence="10" id="KW-0969">Cilium</keyword>
<protein>
    <submittedName>
        <fullName evidence="17">Dynein heavy chain 5, axonemal</fullName>
    </submittedName>
</protein>
<dbReference type="FunFam" id="1.10.8.1220:FF:000001">
    <property type="entry name" value="Dynein axonemal heavy chain 5"/>
    <property type="match status" value="1"/>
</dbReference>
<keyword evidence="7" id="KW-0067">ATP-binding</keyword>
<dbReference type="Gene3D" id="1.20.920.20">
    <property type="match status" value="1"/>
</dbReference>
<dbReference type="InterPro" id="IPR042219">
    <property type="entry name" value="AAA_lid_11_sf"/>
</dbReference>
<dbReference type="Pfam" id="PF08385">
    <property type="entry name" value="DHC_N1"/>
    <property type="match status" value="1"/>
</dbReference>
<dbReference type="Pfam" id="PF12780">
    <property type="entry name" value="AAA_8"/>
    <property type="match status" value="1"/>
</dbReference>
<comment type="similarity">
    <text evidence="2">Belongs to the dynein heavy chain family.</text>
</comment>
<dbReference type="Gene3D" id="1.20.920.30">
    <property type="match status" value="1"/>
</dbReference>
<dbReference type="InterPro" id="IPR042228">
    <property type="entry name" value="Dynein_linker_3"/>
</dbReference>
<sequence length="4608" mass="524578">MAELGQPQPAAAVKTKTANIRKHLRRDQAAARKARSSSIAAIDSAKEKLQKQKEEREGRRASLDGRHQYLCGMLGMKLTMEESEVEEFFLDGDQLKKIDTFFAPSGPKCLLFYYEEHVTTNSDGKQGKPVKKLYVTDGTKEKFPGLGLFFLRITTKPITVANIAQELYFGALEGDDLLEALERLIAQVFLPALKQQTNWGALSNDANGHILKENFLGKLAGFVSILSNARASIADAVELSPCTHSGLAAVSSPADIVAAAGSTEMVEAAETTALQWCKEITQILTKSEQMRKEADTVGPGAELEHWKKRMAKFDSLTFCVKSPQCRAIINVLVAAKSKVLQSWKELDMTITDFTNETKDNVKFLHTLEKYCEPLYKCNPVTMLDSIPGLMNAIRMINSYSRYYNTSERMTALFLKVTNQMITACRAHITDSGYSKLWDLERDVALERLGDCQNLNNEYQLCFQRTKEKLKGHPEERPFDFSEMYIFGKFNNFCRRLDNITAFLKTVATYETLGLSRIEGIETFNARFGLIVSTLKKKPYDPLEHRKPDFDVDYQEFKLQLADLEVQIQVFMDNFFESAKTVMRGIEFTQRFERLRLPCLKILEKWRFCVTLFVKDIDFIQKQYNEQKDKPPIARNMPPIAGRIAWSQQLYRRLKEPVDIFRAQPELIALAETRRAIKAYNRIAKALVEYEVVFLQVWKRQVDEARGMLNCTILVRDPDSLRLMVNMDKKVFEMIREVGVLRTMGFEIPLAARNFASLEGSLKSKFDGITFMVEENDRIRSKISEISPTELFSPLMEPHLEKVDEVISPGLTVLRWTSLNIDSFLKSVEENLKELELLVERVSNTYEFQIQGVLTEIRNMELCALPDSEPWTVDEFVNSTQKTCKAAAVRLDTMTMKVERAAHDLVNILISSLDVEVALESAAGSGRATPATMITLPKKEDIAELDLKPGELTKMREAKKTVDLRNDALNLFDHFEHANLDALIKLTRNTLEGIRRRVTPPSSLLYGDASVQRKQDHRPAFKVHLALAIPNVMLKPRLEDIQASLNTTVQLILSVYKTVYQWGQPRELPGTPLGGGSQGASSTHLSAVPNQLASMSVVMQASRSQLTAEAQKRHLAELKNFFHEVSQHKEVAKLTSVLSTTFSSAKILVEQALKYFEPYQHLWMEEKEESIAKFLESKPLIISDFEARIKGYEQMESLVKEGVDELPVGTLVLVTEDLKIAMAAEANAWKVLYGRKMNTEYLTLMDNVMEQIEDLSRRLSRPIKDLDDVRQAMATLKETREKEIYIDSCLGPVEESYSLLAKFGIQVAREEADKVDTFRYSWQKLLTLSKESQTELIKIQPQFEETLVTNVEVFQKDTTQFYDEYDTQGPMVQGLAPRDASDRLYIYQTRFDDLWRRFQIYTDGEELFGMPVSNYPDLGRIKKELNLLQKLYGLYNSVMDSIDGYYDILWAEVDIDKINNELIDFQNKCRKLPKALKEWEAFNDLKKKIDDFNETCPLLEMMANKAMLERHWKRMAEVTGHGFDTESESFQLRNIMEAPLLKFREDIEDICISAVKERDIDAKLKQVKADWAVQNFAFAPFKTRGELLLRGEETQEIISLMEDSLMVLGSLMSNRYNAPFKKEIQLWVQKLSNSTEIIESWLIVQNLWVYLEAVFVGGDIAKQLPMEAKRFGNIDKSWVKILTKAHETPNVVTCCVGDETLGQLLPHLLEQLELCQKSLTGYLEKKRLVFPRFFFVSDPALLEILGQASDSHTIQAHLLSVFDNIKEPETIELDKAVMTTGNVEHWLGALLKQALHSVHVVIKNAYTAISDPNIELIEFLNSYPAQVGILGIQFIWTRDAEIALANARQDKKIMGKVDQKFLGDAERAHRVTTQNLSKINRRKFETLITIHLHQRDIFHDLVLLKIKSPVDFEWLKQSRFYFNEETDRTKISITDVDFIYQNEFLGCTERLVITPLTDRCYITLAQALGFSMGGAPAGPAGTGKTETVKDMGRALGKYVVVFNCSDQMDFRGLGRIYKGLAQSGSWGCFDEFNRIELPVLSVAAQQIAIVLMCKKERKSSFIFTDGDTVTMNPEFGLFLTMNPGYAGRQELPENLKMNFRPIAMMVPDRKIIIRVKLASCGFLENIPLSEKFYTLYKLCEDQLSKQVHYDFGLRNILSVLRTLGAAKRDNPDDSEKTIVMRGLRDMNLSKLVDEDEPLFMSLINDLFPGINIAKAVYPDLEAAIDQEVKAAGLINHQLWTLKLIQLYETQSVRHGFMVLGPTGTGKTKCINILMKAMTDIGVSHREMRMNPKAITAPQMFGRLDVATNDWTDGIFSTMWRRTHKVKKGEHIWLVLDGPVDTIWIENLNSVLDDNKTLTLANGDRIPMAPDCKIVFEPDNVDNASPATVSRNGMVYMSSSGLDWRPIMQGWLLHMLAEKKLTQQEADILLDLFDGSFLKIYQFSTISCEAKMRLLECNYVAQACNVLEGLIPQKEKDDTLSLQRPHLEKLYIFAVMWSVGAILELGDRAKMETFMRENTELALPACEGGSGDTIFEFFANKDGEWEHWKTRVEEYVYPKDSIPPYSSILVPNVDNVRTDFLIDTLAKQSKGVLLIGEQGTAKTVITQGYMSRYDVEEHLSKSLSFSSATTPGHFQRAVESYIDKRIGTTYGPPAGKKLTCFVDDVNMPVINEWGDQITNEIVRQVMEMSGFYSLDKPGDFTHIQDVQYIAAMIHPGGGRNDIPSRLKRQFCIFNCTLPSNASIDKIFGLIGSGYFCRERKFPQEVVDMIPKLVVSTRHLWQATKVKMLPTPAKFHYIFNLRDLSRIWEGMLHVDSDTVTTVPTLLGLWKHECTRVIADRFTSAGDKEWFEKCTFQSISETIDPETSAIVPKEPYFVDFLRDPPEPTGDEPEDFEYEAPKIYEPIPGYPEMEERLLNFTQHYNETVRGSGMDLVFFKDAMVHLFKISRIIRTDRGNAMLVGVGGSGKQSLTRLASFIAGYKSFQIQLSRSYSANNLLEDLKILYRVAGVQGKGVSFIFTDNEIKDEGFLEYINNVLSSGEVSNLFGRDEIDEINSELIPIMKKEFPRRPPTPENLYDYFLSRSRNNLHVVLCFSPIGEKFRSRSLKFPGLFSGCTMDWFSRWPKDALIAVAKHFVGKFDVVCTEEVKQEVVATMGIVQDLVAESCTAYFERYRRSTHVTPKSYLSFLNGYKVIYNEQKSYLDKQAQRMDTGLDKLLEASESVAELSKELVVKEKELAVASKEAEKVLEEVTVKAGAAEKVKAEVQKVKDRAQGVADVISADKQVAEAKLEKARPALEQAEAALQTIKASDIATVRKLGKPPHLIMRIMDCVLLLFQKKLNTMAMDAERPGPAPSWSESLKMMSQTGFLQALQNFPKDSINDETVELMQPYFVMEDYNLETAKKVCGNVAGLCSWTAAMGSFFAVNKEVLPLKANLAIQEVRFQTASEELAGANAQLKAKEEEVAVVQAMYDEAMRKKQTLVEDAETCRRKMKAARLSLRGSAGRKTQLLNEWKKEMSNRKIPFTQKLNLLDMLTDATTIGEWNLQGLPNDELSTQNGIIVTKATRFPLLIDPQGQAKTWIMNKEAERQMHVTNLNNKFFRSHLEDCLSLGNPLLIEDVEEDLDPCLDNVLEKNFIKSGTAFKVKVGDKEVDVMKGFVLYITTKLPNPSYTPEVYARTSIIDFTVTMRGLEEQLLGRAILTERQELESERVKLMEEVTANQKKMKELEDTLLYRLTTTKGSLVDDESLIEMLQTTKKTAEEVSQNLKVAAETETKINLAREEYRPVASRGSVLYFLIVELSMVNVMYQTSLQQFLGIFDLSMAHSAKSPVTVKRINNIIQYLTFEAFRYTIRGLYEEHKFLYTLLLALKIDMQKGHVKHHEFQTLIKGGAALDLNACSPKPAKWITDMTWLNIVELSNLPQFSELQNQVSRNDKSWKAWFDTEAPEENPIPDGYNALDTFRKLLLIRSWCPDRVLPQARRYTAESLGVKFAEGVILNLEEMWKESTPRVPMVCFLSMGSDPTNSIDTLARKHDLTFGSVSMGQGQEVHAKTTDKPVPRTGMIQVALEYSAVCVMRTTQMQGGWAMLQNTHLGLDFLVELLTTVHDTENVHESFRLWLTTEVHLKYPINLLQASIKYSFEPPQGVKAGLKRTFTDISQEELEYSNLPQWKPLLYTVAFLHTTVQERRKFGPLGWNIPYEYNQGDLNASKQYVMNMLDDLDLKIGISWGAVQYMIGEIQYGGRVTDDYDKRLLNTYARLWFNEGMFKPTFQFYKGYGIPVFKVVKEYIDYIEKLPLADTPEIFGMHPNADITYQSNTAKTCLDTILSIQPKDSSSGGGETRESIVTRQAGEMLSKLPADYIPHEVRERLKKMGAIAPMNIFLRQEIDRMQRVITVIRTTLQDLNLAIEGTIIMSENLRDALDRIYDAKVPKTWGKISWDSTTIGFWYTELLERDAQFRSWVFDGRPSCFWMTGFFNPQGFVTAMRQEVTRAHKGWALDSVIVHNDMTRMNREECKTPPDEGVYVYGLFLDGAAWDRKNNRLTESTPKVLFSSIPVVHIYAVNTKDTHDPKLYVCPVYKKPHRTDLTYITGLLLKTVQTPDHWIRRGVALLCDIK</sequence>
<dbReference type="FunFam" id="3.40.50.300:FF:001221">
    <property type="entry name" value="Axonemal dynein heavy chain 8"/>
    <property type="match status" value="1"/>
</dbReference>
<dbReference type="GO" id="GO:0007018">
    <property type="term" value="P:microtubule-based movement"/>
    <property type="evidence" value="ECO:0007669"/>
    <property type="project" value="InterPro"/>
</dbReference>
<dbReference type="Pfam" id="PF17852">
    <property type="entry name" value="Dynein_AAA_lid"/>
    <property type="match status" value="1"/>
</dbReference>
<dbReference type="InterPro" id="IPR042222">
    <property type="entry name" value="Dynein_2_N"/>
</dbReference>
<evidence type="ECO:0000313" key="18">
    <source>
        <dbReference type="Proteomes" id="UP001174909"/>
    </source>
</evidence>
<evidence type="ECO:0000256" key="3">
    <source>
        <dbReference type="ARBA" id="ARBA00022490"/>
    </source>
</evidence>
<dbReference type="FunFam" id="3.40.50.300:FF:000049">
    <property type="entry name" value="Dynein, axonemal, heavy chain 5"/>
    <property type="match status" value="1"/>
</dbReference>
<dbReference type="GO" id="GO:0045505">
    <property type="term" value="F:dynein intermediate chain binding"/>
    <property type="evidence" value="ECO:0007669"/>
    <property type="project" value="InterPro"/>
</dbReference>
<dbReference type="Pfam" id="PF12774">
    <property type="entry name" value="AAA_6"/>
    <property type="match status" value="1"/>
</dbReference>
<organism evidence="17 18">
    <name type="scientific">Geodia barretti</name>
    <name type="common">Barrett's horny sponge</name>
    <dbReference type="NCBI Taxonomy" id="519541"/>
    <lineage>
        <taxon>Eukaryota</taxon>
        <taxon>Metazoa</taxon>
        <taxon>Porifera</taxon>
        <taxon>Demospongiae</taxon>
        <taxon>Heteroscleromorpha</taxon>
        <taxon>Tetractinellida</taxon>
        <taxon>Astrophorina</taxon>
        <taxon>Geodiidae</taxon>
        <taxon>Geodia</taxon>
    </lineage>
</organism>
<dbReference type="Gene3D" id="1.10.8.720">
    <property type="entry name" value="Region D6 of dynein motor"/>
    <property type="match status" value="1"/>
</dbReference>
<dbReference type="InterPro" id="IPR035706">
    <property type="entry name" value="AAA_9"/>
</dbReference>
<dbReference type="Gene3D" id="1.10.287.2620">
    <property type="match status" value="1"/>
</dbReference>
<evidence type="ECO:0000256" key="6">
    <source>
        <dbReference type="ARBA" id="ARBA00022741"/>
    </source>
</evidence>
<dbReference type="InterPro" id="IPR003593">
    <property type="entry name" value="AAA+_ATPase"/>
</dbReference>
<evidence type="ECO:0000256" key="14">
    <source>
        <dbReference type="SAM" id="Coils"/>
    </source>
</evidence>
<reference evidence="17" key="1">
    <citation type="submission" date="2023-03" db="EMBL/GenBank/DDBJ databases">
        <authorList>
            <person name="Steffen K."/>
            <person name="Cardenas P."/>
        </authorList>
    </citation>
    <scope>NUCLEOTIDE SEQUENCE</scope>
</reference>
<accession>A0AA35RSF1</accession>
<dbReference type="InterPro" id="IPR035699">
    <property type="entry name" value="AAA_6"/>
</dbReference>
<dbReference type="Gene3D" id="3.20.180.20">
    <property type="entry name" value="Dynein heavy chain, N-terminal domain 2"/>
    <property type="match status" value="1"/>
</dbReference>
<dbReference type="FunFam" id="1.10.8.720:FF:000004">
    <property type="entry name" value="Dynein heavy chain 5, axonemal"/>
    <property type="match status" value="1"/>
</dbReference>
<dbReference type="InterPro" id="IPR024317">
    <property type="entry name" value="Dynein_heavy_chain_D4_dom"/>
</dbReference>